<dbReference type="Proteomes" id="UP000282184">
    <property type="component" value="Unassembled WGS sequence"/>
</dbReference>
<dbReference type="AlphaFoldDB" id="A0A431U742"/>
<protein>
    <recommendedName>
        <fullName evidence="4">HNH endonuclease 5 domain-containing protein</fullName>
    </recommendedName>
</protein>
<dbReference type="EMBL" id="RXOF01000002">
    <property type="protein sequence ID" value="RTQ52313.1"/>
    <property type="molecule type" value="Genomic_DNA"/>
</dbReference>
<sequence length="351" mass="40443">MAKGNKRKKALFNLFSQNLEWVKQHPSIAFKPDFSHGYICPLCFDVFFDKDLSSVVKNPLTVEDIPPVSLGGKPIALTCKNCNSKSGHKLDVHLLNRLLEIDSHSFLPNSKTKAKFEVNGNTVNGTFEVDDSGVVKMNLLPSHSNPVQAERFMSDMFPPRTIYNPLFYPEKMFDNGYESPTFNVKFNETSNERRAQVALLRIGYLIAFAVLGNGFLINGNLFKVREQILKPDEQILPEVFWVNREFPEETEGINIVTLPKELRCFLVIFRLKTPSQSRQFAVILPGPSEPGLQVYDFLNEERTVETFGWMEHINTRDFLRRKEHTFTSHWCWQEYTKDSYRPRVRPASDNA</sequence>
<comment type="caution">
    <text evidence="2">The sequence shown here is derived from an EMBL/GenBank/DDBJ whole genome shotgun (WGS) entry which is preliminary data.</text>
</comment>
<evidence type="ECO:0000313" key="3">
    <source>
        <dbReference type="Proteomes" id="UP000282184"/>
    </source>
</evidence>
<keyword evidence="1" id="KW-0812">Transmembrane</keyword>
<keyword evidence="1" id="KW-0472">Membrane</keyword>
<evidence type="ECO:0008006" key="4">
    <source>
        <dbReference type="Google" id="ProtNLM"/>
    </source>
</evidence>
<keyword evidence="1" id="KW-1133">Transmembrane helix</keyword>
<proteinExistence type="predicted"/>
<name>A0A431U742_9BACT</name>
<evidence type="ECO:0000313" key="2">
    <source>
        <dbReference type="EMBL" id="RTQ52313.1"/>
    </source>
</evidence>
<evidence type="ECO:0000256" key="1">
    <source>
        <dbReference type="SAM" id="Phobius"/>
    </source>
</evidence>
<reference evidence="2 3" key="1">
    <citation type="submission" date="2018-12" db="EMBL/GenBank/DDBJ databases">
        <title>Hymenobacter gummosus sp. nov., isolated from a spring.</title>
        <authorList>
            <person name="Nie L."/>
        </authorList>
    </citation>
    <scope>NUCLEOTIDE SEQUENCE [LARGE SCALE GENOMIC DNA]</scope>
    <source>
        <strain evidence="2 3">KCTC 52166</strain>
    </source>
</reference>
<dbReference type="OrthoDB" id="791350at2"/>
<keyword evidence="3" id="KW-1185">Reference proteome</keyword>
<organism evidence="2 3">
    <name type="scientific">Hymenobacter gummosus</name>
    <dbReference type="NCBI Taxonomy" id="1776032"/>
    <lineage>
        <taxon>Bacteria</taxon>
        <taxon>Pseudomonadati</taxon>
        <taxon>Bacteroidota</taxon>
        <taxon>Cytophagia</taxon>
        <taxon>Cytophagales</taxon>
        <taxon>Hymenobacteraceae</taxon>
        <taxon>Hymenobacter</taxon>
    </lineage>
</organism>
<dbReference type="RefSeq" id="WP_126691970.1">
    <property type="nucleotide sequence ID" value="NZ_RXOF01000002.1"/>
</dbReference>
<gene>
    <name evidence="2" type="ORF">EJV47_04635</name>
</gene>
<accession>A0A431U742</accession>
<feature type="transmembrane region" description="Helical" evidence="1">
    <location>
        <begin position="198"/>
        <end position="217"/>
    </location>
</feature>